<sequence length="136" mass="15401">MALRLFQGTDTLEDTRNRVETLVDNLKASNLLLETGDNAFMRMHDVVRDVALAIASKDHVFSLREGVGLEEWPKLDELQRCSKISLPYNDICKLPEGLRCSDAFSLRNVQLPESRVVFLGNLVQFFCSLINCNCSH</sequence>
<evidence type="ECO:0008006" key="4">
    <source>
        <dbReference type="Google" id="ProtNLM"/>
    </source>
</evidence>
<proteinExistence type="predicted"/>
<dbReference type="EMBL" id="FN596256">
    <property type="protein sequence ID" value="CCB58686.1"/>
    <property type="molecule type" value="Genomic_DNA"/>
</dbReference>
<dbReference type="PANTHER" id="PTHR33463">
    <property type="entry name" value="NB-ARC DOMAIN-CONTAINING PROTEIN-RELATED"/>
    <property type="match status" value="1"/>
</dbReference>
<name>F6HVH3_VITVI</name>
<organism evidence="2 3">
    <name type="scientific">Vitis vinifera</name>
    <name type="common">Grape</name>
    <dbReference type="NCBI Taxonomy" id="29760"/>
    <lineage>
        <taxon>Eukaryota</taxon>
        <taxon>Viridiplantae</taxon>
        <taxon>Streptophyta</taxon>
        <taxon>Embryophyta</taxon>
        <taxon>Tracheophyta</taxon>
        <taxon>Spermatophyta</taxon>
        <taxon>Magnoliopsida</taxon>
        <taxon>eudicotyledons</taxon>
        <taxon>Gunneridae</taxon>
        <taxon>Pentapetalae</taxon>
        <taxon>rosids</taxon>
        <taxon>Vitales</taxon>
        <taxon>Vitaceae</taxon>
        <taxon>Viteae</taxon>
        <taxon>Vitis</taxon>
    </lineage>
</organism>
<evidence type="ECO:0000313" key="3">
    <source>
        <dbReference type="Proteomes" id="UP000009183"/>
    </source>
</evidence>
<accession>F6HVH3</accession>
<dbReference type="PANTHER" id="PTHR33463:SF198">
    <property type="entry name" value="RPP4C3"/>
    <property type="match status" value="1"/>
</dbReference>
<dbReference type="PaxDb" id="29760-VIT_14s0081g00790.t01"/>
<evidence type="ECO:0000256" key="1">
    <source>
        <dbReference type="ARBA" id="ARBA00022821"/>
    </source>
</evidence>
<dbReference type="InterPro" id="IPR050905">
    <property type="entry name" value="Plant_NBS-LRR"/>
</dbReference>
<keyword evidence="1" id="KW-0611">Plant defense</keyword>
<dbReference type="HOGENOM" id="CLU_1879186_0_0_1"/>
<evidence type="ECO:0000313" key="2">
    <source>
        <dbReference type="EMBL" id="CCB58686.1"/>
    </source>
</evidence>
<protein>
    <recommendedName>
        <fullName evidence="4">Disease resistance protein</fullName>
    </recommendedName>
</protein>
<gene>
    <name evidence="2" type="ordered locus">VIT_14s0081g00790</name>
</gene>
<keyword evidence="3" id="KW-1185">Reference proteome</keyword>
<dbReference type="Proteomes" id="UP000009183">
    <property type="component" value="Chromosome 14"/>
</dbReference>
<dbReference type="InParanoid" id="F6HVH3"/>
<dbReference type="AlphaFoldDB" id="F6HVH3"/>
<reference evidence="3" key="1">
    <citation type="journal article" date="2007" name="Nature">
        <title>The grapevine genome sequence suggests ancestral hexaploidization in major angiosperm phyla.</title>
        <authorList>
            <consortium name="The French-Italian Public Consortium for Grapevine Genome Characterization."/>
            <person name="Jaillon O."/>
            <person name="Aury J.-M."/>
            <person name="Noel B."/>
            <person name="Policriti A."/>
            <person name="Clepet C."/>
            <person name="Casagrande A."/>
            <person name="Choisne N."/>
            <person name="Aubourg S."/>
            <person name="Vitulo N."/>
            <person name="Jubin C."/>
            <person name="Vezzi A."/>
            <person name="Legeai F."/>
            <person name="Hugueney P."/>
            <person name="Dasilva C."/>
            <person name="Horner D."/>
            <person name="Mica E."/>
            <person name="Jublot D."/>
            <person name="Poulain J."/>
            <person name="Bruyere C."/>
            <person name="Billault A."/>
            <person name="Segurens B."/>
            <person name="Gouyvenoux M."/>
            <person name="Ugarte E."/>
            <person name="Cattonaro F."/>
            <person name="Anthouard V."/>
            <person name="Vico V."/>
            <person name="Del Fabbro C."/>
            <person name="Alaux M."/>
            <person name="Di Gaspero G."/>
            <person name="Dumas V."/>
            <person name="Felice N."/>
            <person name="Paillard S."/>
            <person name="Juman I."/>
            <person name="Moroldo M."/>
            <person name="Scalabrin S."/>
            <person name="Canaguier A."/>
            <person name="Le Clainche I."/>
            <person name="Malacrida G."/>
            <person name="Durand E."/>
            <person name="Pesole G."/>
            <person name="Laucou V."/>
            <person name="Chatelet P."/>
            <person name="Merdinoglu D."/>
            <person name="Delledonne M."/>
            <person name="Pezzotti M."/>
            <person name="Lecharny A."/>
            <person name="Scarpelli C."/>
            <person name="Artiguenave F."/>
            <person name="Pe M.E."/>
            <person name="Valle G."/>
            <person name="Morgante M."/>
            <person name="Caboche M."/>
            <person name="Adam-Blondon A.-F."/>
            <person name="Weissenbach J."/>
            <person name="Quetier F."/>
            <person name="Wincker P."/>
        </authorList>
    </citation>
    <scope>NUCLEOTIDE SEQUENCE [LARGE SCALE GENOMIC DNA]</scope>
    <source>
        <strain evidence="3">cv. Pinot noir / PN40024</strain>
    </source>
</reference>